<feature type="compositionally biased region" description="Acidic residues" evidence="6">
    <location>
        <begin position="139"/>
        <end position="148"/>
    </location>
</feature>
<evidence type="ECO:0008006" key="9">
    <source>
        <dbReference type="Google" id="ProtNLM"/>
    </source>
</evidence>
<evidence type="ECO:0000256" key="2">
    <source>
        <dbReference type="ARBA" id="ARBA00023015"/>
    </source>
</evidence>
<dbReference type="Gene3D" id="4.10.240.10">
    <property type="entry name" value="Zn(2)-C6 fungal-type DNA-binding domain"/>
    <property type="match status" value="1"/>
</dbReference>
<dbReference type="InterPro" id="IPR036864">
    <property type="entry name" value="Zn2-C6_fun-type_DNA-bd_sf"/>
</dbReference>
<dbReference type="Proteomes" id="UP001172102">
    <property type="component" value="Unassembled WGS sequence"/>
</dbReference>
<feature type="compositionally biased region" description="Basic and acidic residues" evidence="6">
    <location>
        <begin position="610"/>
        <end position="621"/>
    </location>
</feature>
<feature type="region of interest" description="Disordered" evidence="6">
    <location>
        <begin position="606"/>
        <end position="632"/>
    </location>
</feature>
<evidence type="ECO:0000313" key="7">
    <source>
        <dbReference type="EMBL" id="KAK0702296.1"/>
    </source>
</evidence>
<dbReference type="GO" id="GO:0000976">
    <property type="term" value="F:transcription cis-regulatory region binding"/>
    <property type="evidence" value="ECO:0007669"/>
    <property type="project" value="TreeGrafter"/>
</dbReference>
<keyword evidence="2" id="KW-0805">Transcription regulation</keyword>
<name>A0AA39ZRJ3_9PEZI</name>
<keyword evidence="8" id="KW-1185">Reference proteome</keyword>
<proteinExistence type="predicted"/>
<keyword evidence="5" id="KW-0539">Nucleus</keyword>
<feature type="compositionally biased region" description="Polar residues" evidence="6">
    <location>
        <begin position="159"/>
        <end position="175"/>
    </location>
</feature>
<sequence length="665" mass="73187">MERQGPGRSAPYGQACMSCFKSKCKCIIRNGIGCERCHRLKKQCSPSDALRRRAADKRQSSNARIAELEGRLDGLVSLLRSRNVLDGDVTAQQQHRYSGVSADSESVLAAQTPPSHDGVSTKGAEDEVMSGAESVRDGEEGEEEEDDGTSTVRPPWAANSPQPNNVPHAHTSTSLHGPAIASGPESSASSDSAYLDTFRSQMLHHFPLVYLSPEVTVQQLQQSRPFLFHAIICVASLSGVNGERATKLRRMFCETVISHEEQRLETWSSDTDHTVDLLLGILTYIAWSWDYMLNRFNPALLITLATSLVCEIHLDRSVPQDQHIVGLFSPSLQHANSNVNSEQGYLDRQRAVLACFVLSSALSASFPHIHALQWTRQMGEDLVALASDTGCSADAILVLQVRLQLVISRSLPSIGLEHQLRKDEADSRIKASLEQLQDLRASAVMTSRDHQETGVLLASTSYVELRVLQINHPETNLDKGTYTSGSSRAPPTNASHSLHLWKALLAIESCTSALLALPLKEFLGISFIQWAQLTQCLVALSYLDALQDPGWDLRAVRGLIDLPILLDRMAAKFETASMEVFGTAHQDSSIFANFANKTRVACSDMQTSRVRPETGLEEGKLGDSSMQNSYVTNSTPTKGNAGYWRDGAPRRKYRFWMEQIFDGPA</sequence>
<protein>
    <recommendedName>
        <fullName evidence="9">Zn(2)-C6 fungal-type domain-containing protein</fullName>
    </recommendedName>
</protein>
<dbReference type="AlphaFoldDB" id="A0AA39ZRJ3"/>
<reference evidence="7" key="1">
    <citation type="submission" date="2023-06" db="EMBL/GenBank/DDBJ databases">
        <title>Genome-scale phylogeny and comparative genomics of the fungal order Sordariales.</title>
        <authorList>
            <consortium name="Lawrence Berkeley National Laboratory"/>
            <person name="Hensen N."/>
            <person name="Bonometti L."/>
            <person name="Westerberg I."/>
            <person name="Brannstrom I.O."/>
            <person name="Guillou S."/>
            <person name="Cros-Aarteil S."/>
            <person name="Calhoun S."/>
            <person name="Haridas S."/>
            <person name="Kuo A."/>
            <person name="Mondo S."/>
            <person name="Pangilinan J."/>
            <person name="Riley R."/>
            <person name="Labutti K."/>
            <person name="Andreopoulos B."/>
            <person name="Lipzen A."/>
            <person name="Chen C."/>
            <person name="Yanf M."/>
            <person name="Daum C."/>
            <person name="Ng V."/>
            <person name="Clum A."/>
            <person name="Steindorff A."/>
            <person name="Ohm R."/>
            <person name="Martin F."/>
            <person name="Silar P."/>
            <person name="Natvig D."/>
            <person name="Lalanne C."/>
            <person name="Gautier V."/>
            <person name="Ament-Velasquez S.L."/>
            <person name="Kruys A."/>
            <person name="Hutchinson M.I."/>
            <person name="Powell A.J."/>
            <person name="Barry K."/>
            <person name="Miller A.N."/>
            <person name="Grigoriev I.V."/>
            <person name="Debuchy R."/>
            <person name="Gladieux P."/>
            <person name="Thoren M.H."/>
            <person name="Johannesson H."/>
        </authorList>
    </citation>
    <scope>NUCLEOTIDE SEQUENCE</scope>
    <source>
        <strain evidence="7">SMH4607-1</strain>
    </source>
</reference>
<feature type="compositionally biased region" description="Polar residues" evidence="6">
    <location>
        <begin position="95"/>
        <end position="104"/>
    </location>
</feature>
<dbReference type="InterPro" id="IPR051089">
    <property type="entry name" value="prtT"/>
</dbReference>
<evidence type="ECO:0000256" key="6">
    <source>
        <dbReference type="SAM" id="MobiDB-lite"/>
    </source>
</evidence>
<dbReference type="EMBL" id="JAUKUA010000009">
    <property type="protein sequence ID" value="KAK0702296.1"/>
    <property type="molecule type" value="Genomic_DNA"/>
</dbReference>
<keyword evidence="3" id="KW-0238">DNA-binding</keyword>
<dbReference type="PANTHER" id="PTHR31845:SF18">
    <property type="entry name" value="ZN(II)2CYS6 TRANSCRIPTION FACTOR (EUROFUNG)"/>
    <property type="match status" value="1"/>
</dbReference>
<comment type="subcellular location">
    <subcellularLocation>
        <location evidence="1">Nucleus</location>
    </subcellularLocation>
</comment>
<evidence type="ECO:0000313" key="8">
    <source>
        <dbReference type="Proteomes" id="UP001172102"/>
    </source>
</evidence>
<evidence type="ECO:0000256" key="1">
    <source>
        <dbReference type="ARBA" id="ARBA00004123"/>
    </source>
</evidence>
<evidence type="ECO:0000256" key="4">
    <source>
        <dbReference type="ARBA" id="ARBA00023163"/>
    </source>
</evidence>
<dbReference type="PANTHER" id="PTHR31845">
    <property type="entry name" value="FINGER DOMAIN PROTEIN, PUTATIVE-RELATED"/>
    <property type="match status" value="1"/>
</dbReference>
<dbReference type="GO" id="GO:0005634">
    <property type="term" value="C:nucleus"/>
    <property type="evidence" value="ECO:0007669"/>
    <property type="project" value="UniProtKB-SubCell"/>
</dbReference>
<feature type="region of interest" description="Disordered" evidence="6">
    <location>
        <begin position="95"/>
        <end position="191"/>
    </location>
</feature>
<accession>A0AA39ZRJ3</accession>
<dbReference type="GO" id="GO:0000981">
    <property type="term" value="F:DNA-binding transcription factor activity, RNA polymerase II-specific"/>
    <property type="evidence" value="ECO:0007669"/>
    <property type="project" value="InterPro"/>
</dbReference>
<evidence type="ECO:0000256" key="3">
    <source>
        <dbReference type="ARBA" id="ARBA00023125"/>
    </source>
</evidence>
<keyword evidence="4" id="KW-0804">Transcription</keyword>
<organism evidence="7 8">
    <name type="scientific">Lasiosphaeris hirsuta</name>
    <dbReference type="NCBI Taxonomy" id="260670"/>
    <lineage>
        <taxon>Eukaryota</taxon>
        <taxon>Fungi</taxon>
        <taxon>Dikarya</taxon>
        <taxon>Ascomycota</taxon>
        <taxon>Pezizomycotina</taxon>
        <taxon>Sordariomycetes</taxon>
        <taxon>Sordariomycetidae</taxon>
        <taxon>Sordariales</taxon>
        <taxon>Lasiosphaeriaceae</taxon>
        <taxon>Lasiosphaeris</taxon>
    </lineage>
</organism>
<feature type="compositionally biased region" description="Low complexity" evidence="6">
    <location>
        <begin position="179"/>
        <end position="191"/>
    </location>
</feature>
<gene>
    <name evidence="7" type="ORF">B0H67DRAFT_595459</name>
</gene>
<evidence type="ECO:0000256" key="5">
    <source>
        <dbReference type="ARBA" id="ARBA00023242"/>
    </source>
</evidence>
<dbReference type="GO" id="GO:0008270">
    <property type="term" value="F:zinc ion binding"/>
    <property type="evidence" value="ECO:0007669"/>
    <property type="project" value="InterPro"/>
</dbReference>
<comment type="caution">
    <text evidence="7">The sequence shown here is derived from an EMBL/GenBank/DDBJ whole genome shotgun (WGS) entry which is preliminary data.</text>
</comment>